<feature type="region of interest" description="Disordered" evidence="3">
    <location>
        <begin position="26"/>
        <end position="51"/>
    </location>
</feature>
<dbReference type="GO" id="GO:0016150">
    <property type="term" value="F:translation release factor activity, codon nonspecific"/>
    <property type="evidence" value="ECO:0007669"/>
    <property type="project" value="TreeGrafter"/>
</dbReference>
<dbReference type="Proteomes" id="UP001320245">
    <property type="component" value="Unassembled WGS sequence"/>
</dbReference>
<evidence type="ECO:0000313" key="5">
    <source>
        <dbReference type="EMBL" id="KAK7736624.1"/>
    </source>
</evidence>
<dbReference type="GO" id="GO:0005762">
    <property type="term" value="C:mitochondrial large ribosomal subunit"/>
    <property type="evidence" value="ECO:0007669"/>
    <property type="project" value="TreeGrafter"/>
</dbReference>
<proteinExistence type="inferred from homology"/>
<evidence type="ECO:0000313" key="6">
    <source>
        <dbReference type="Proteomes" id="UP001320245"/>
    </source>
</evidence>
<accession>A0AAN9U2A8</accession>
<dbReference type="GO" id="GO:0004045">
    <property type="term" value="F:peptidyl-tRNA hydrolase activity"/>
    <property type="evidence" value="ECO:0007669"/>
    <property type="project" value="TreeGrafter"/>
</dbReference>
<comment type="caution">
    <text evidence="5">The sequence shown here is derived from an EMBL/GenBank/DDBJ whole genome shotgun (WGS) entry which is preliminary data.</text>
</comment>
<dbReference type="InterPro" id="IPR045853">
    <property type="entry name" value="Pep_chain_release_fac_I_sf"/>
</dbReference>
<evidence type="ECO:0000256" key="3">
    <source>
        <dbReference type="SAM" id="MobiDB-lite"/>
    </source>
</evidence>
<gene>
    <name evidence="5" type="ORF">SLS53_006827</name>
</gene>
<sequence>MMRTSMAFDAAFDPDELAEARRWRQSFNESSIPKGDTTFARSSGPGGQHVNKTETKAVTTWTVSELQQVLPKLMHPLLRSSKYYVKAKDSVSFAAQTKRDRNANAEENRAKLIEALKSMYNEAVPGDTSVEKRRKHQALLVLVTAFPLSERIPILRPEQGEGVPRVEAKGKEISELKETV</sequence>
<dbReference type="GO" id="GO:0070126">
    <property type="term" value="P:mitochondrial translational termination"/>
    <property type="evidence" value="ECO:0007669"/>
    <property type="project" value="TreeGrafter"/>
</dbReference>
<dbReference type="EMBL" id="JAJSPL020000032">
    <property type="protein sequence ID" value="KAK7736624.1"/>
    <property type="molecule type" value="Genomic_DNA"/>
</dbReference>
<reference evidence="5 6" key="1">
    <citation type="journal article" date="2023" name="PLoS ONE">
        <title>Cytospora paraplurivora sp. nov. isolated from orchards with fruit tree decline syndrome in Ontario, Canada.</title>
        <authorList>
            <person name="Ilyukhin E."/>
            <person name="Nguyen H.D.T."/>
            <person name="Castle A.J."/>
            <person name="Ellouze W."/>
        </authorList>
    </citation>
    <scope>NUCLEOTIDE SEQUENCE [LARGE SCALE GENOMIC DNA]</scope>
    <source>
        <strain evidence="5 6">FDS-564</strain>
    </source>
</reference>
<keyword evidence="2" id="KW-0175">Coiled coil</keyword>
<dbReference type="Gene3D" id="3.30.160.20">
    <property type="match status" value="1"/>
</dbReference>
<protein>
    <recommendedName>
        <fullName evidence="4">Prokaryotic-type class I peptide chain release factors domain-containing protein</fullName>
    </recommendedName>
</protein>
<comment type="similarity">
    <text evidence="1">Belongs to the prokaryotic/mitochondrial release factor family.</text>
</comment>
<organism evidence="5 6">
    <name type="scientific">Cytospora paraplurivora</name>
    <dbReference type="NCBI Taxonomy" id="2898453"/>
    <lineage>
        <taxon>Eukaryota</taxon>
        <taxon>Fungi</taxon>
        <taxon>Dikarya</taxon>
        <taxon>Ascomycota</taxon>
        <taxon>Pezizomycotina</taxon>
        <taxon>Sordariomycetes</taxon>
        <taxon>Sordariomycetidae</taxon>
        <taxon>Diaporthales</taxon>
        <taxon>Cytosporaceae</taxon>
        <taxon>Cytospora</taxon>
    </lineage>
</organism>
<dbReference type="PANTHER" id="PTHR11075">
    <property type="entry name" value="PEPTIDE CHAIN RELEASE FACTOR"/>
    <property type="match status" value="1"/>
</dbReference>
<dbReference type="Pfam" id="PF00472">
    <property type="entry name" value="RF-1"/>
    <property type="match status" value="1"/>
</dbReference>
<dbReference type="InterPro" id="IPR052104">
    <property type="entry name" value="Mito_Release_Factor_mL62"/>
</dbReference>
<feature type="coiled-coil region" evidence="2">
    <location>
        <begin position="95"/>
        <end position="122"/>
    </location>
</feature>
<keyword evidence="6" id="KW-1185">Reference proteome</keyword>
<dbReference type="SUPFAM" id="SSF75620">
    <property type="entry name" value="Release factor"/>
    <property type="match status" value="1"/>
</dbReference>
<name>A0AAN9U2A8_9PEZI</name>
<evidence type="ECO:0000259" key="4">
    <source>
        <dbReference type="Pfam" id="PF00472"/>
    </source>
</evidence>
<dbReference type="PANTHER" id="PTHR11075:SF54">
    <property type="entry name" value="LARGE RIBOSOMAL SUBUNIT PROTEIN ML62"/>
    <property type="match status" value="1"/>
</dbReference>
<dbReference type="AlphaFoldDB" id="A0AAN9U2A8"/>
<evidence type="ECO:0000256" key="2">
    <source>
        <dbReference type="SAM" id="Coils"/>
    </source>
</evidence>
<evidence type="ECO:0000256" key="1">
    <source>
        <dbReference type="ARBA" id="ARBA00010835"/>
    </source>
</evidence>
<dbReference type="InterPro" id="IPR000352">
    <property type="entry name" value="Pep_chain_release_fac_I"/>
</dbReference>
<feature type="domain" description="Prokaryotic-type class I peptide chain release factors" evidence="4">
    <location>
        <begin position="37"/>
        <end position="126"/>
    </location>
</feature>